<dbReference type="Pfam" id="PF13620">
    <property type="entry name" value="CarboxypepD_reg"/>
    <property type="match status" value="2"/>
</dbReference>
<evidence type="ECO:0000256" key="1">
    <source>
        <dbReference type="ARBA" id="ARBA00007257"/>
    </source>
</evidence>
<evidence type="ECO:0000256" key="3">
    <source>
        <dbReference type="ARBA" id="ARBA00022729"/>
    </source>
</evidence>
<organism evidence="4 5">
    <name type="scientific">Clostridium paridis</name>
    <dbReference type="NCBI Taxonomy" id="2803863"/>
    <lineage>
        <taxon>Bacteria</taxon>
        <taxon>Bacillati</taxon>
        <taxon>Bacillota</taxon>
        <taxon>Clostridia</taxon>
        <taxon>Eubacteriales</taxon>
        <taxon>Clostridiaceae</taxon>
        <taxon>Clostridium</taxon>
    </lineage>
</organism>
<name>A0A937K4K3_9CLOT</name>
<comment type="caution">
    <text evidence="4">The sequence shown here is derived from an EMBL/GenBank/DDBJ whole genome shotgun (WGS) entry which is preliminary data.</text>
</comment>
<dbReference type="SUPFAM" id="SSF49478">
    <property type="entry name" value="Cna protein B-type domain"/>
    <property type="match status" value="1"/>
</dbReference>
<keyword evidence="5" id="KW-1185">Reference proteome</keyword>
<dbReference type="GO" id="GO:0004180">
    <property type="term" value="F:carboxypeptidase activity"/>
    <property type="evidence" value="ECO:0007669"/>
    <property type="project" value="UniProtKB-KW"/>
</dbReference>
<evidence type="ECO:0000256" key="2">
    <source>
        <dbReference type="ARBA" id="ARBA00022525"/>
    </source>
</evidence>
<dbReference type="Proteomes" id="UP000623681">
    <property type="component" value="Unassembled WGS sequence"/>
</dbReference>
<dbReference type="PANTHER" id="PTHR36108">
    <property type="entry name" value="COLOSSIN-B-RELATED"/>
    <property type="match status" value="1"/>
</dbReference>
<reference evidence="4" key="1">
    <citation type="submission" date="2021-01" db="EMBL/GenBank/DDBJ databases">
        <title>Genome public.</title>
        <authorList>
            <person name="Liu C."/>
            <person name="Sun Q."/>
        </authorList>
    </citation>
    <scope>NUCLEOTIDE SEQUENCE</scope>
    <source>
        <strain evidence="4">YIM B02565</strain>
    </source>
</reference>
<dbReference type="SUPFAM" id="SSF49464">
    <property type="entry name" value="Carboxypeptidase regulatory domain-like"/>
    <property type="match status" value="2"/>
</dbReference>
<proteinExistence type="inferred from homology"/>
<keyword evidence="4" id="KW-0121">Carboxypeptidase</keyword>
<protein>
    <submittedName>
        <fullName evidence="4">Carboxypeptidase regulatory-like domain-containing protein</fullName>
    </submittedName>
</protein>
<keyword evidence="4" id="KW-0378">Hydrolase</keyword>
<accession>A0A937K4K3</accession>
<dbReference type="InterPro" id="IPR013783">
    <property type="entry name" value="Ig-like_fold"/>
</dbReference>
<gene>
    <name evidence="4" type="ORF">JK634_07360</name>
</gene>
<dbReference type="Gene3D" id="2.60.40.10">
    <property type="entry name" value="Immunoglobulins"/>
    <property type="match status" value="1"/>
</dbReference>
<keyword evidence="3" id="KW-0732">Signal</keyword>
<comment type="similarity">
    <text evidence="1">Belongs to the serine-aspartate repeat-containing protein (SDr) family.</text>
</comment>
<keyword evidence="4" id="KW-0645">Protease</keyword>
<sequence length="296" mass="33689">MIIKDVYILTDSDSVVINENEEATVNLDLVEIPPCYDTLLIGKVVDRGSPIANATVKVFDENFNPLFHTNTDENGFFKFKNLLPPGEYEVIASANYYGTSMSRKIRIRNDEVTKIAFTLKKNSALANGIVYGKVLEEVTLKPIPNAMIYMKSLEDRGKVIYKTTSNSRGQYLIYNVFPNKYTIEVERHGYNSQEPVEISVEKYEYALLNLYLLKNYNDNKGTISGLITSKDAVIPNAEVFLYEIDDNGDERIVQVQVTNEDGVYLFSNIEKGHYVVKGKLQNGEYFEKNIEIPDRL</sequence>
<evidence type="ECO:0000313" key="4">
    <source>
        <dbReference type="EMBL" id="MBL4931618.1"/>
    </source>
</evidence>
<dbReference type="EMBL" id="JAESWA010000020">
    <property type="protein sequence ID" value="MBL4931618.1"/>
    <property type="molecule type" value="Genomic_DNA"/>
</dbReference>
<dbReference type="RefSeq" id="WP_202767000.1">
    <property type="nucleotide sequence ID" value="NZ_JAESWA010000020.1"/>
</dbReference>
<evidence type="ECO:0000313" key="5">
    <source>
        <dbReference type="Proteomes" id="UP000623681"/>
    </source>
</evidence>
<dbReference type="Gene3D" id="2.60.40.1120">
    <property type="entry name" value="Carboxypeptidase-like, regulatory domain"/>
    <property type="match status" value="2"/>
</dbReference>
<keyword evidence="2" id="KW-0964">Secreted</keyword>
<dbReference type="PANTHER" id="PTHR36108:SF13">
    <property type="entry name" value="COLOSSIN-B-RELATED"/>
    <property type="match status" value="1"/>
</dbReference>
<dbReference type="InterPro" id="IPR008969">
    <property type="entry name" value="CarboxyPept-like_regulatory"/>
</dbReference>
<dbReference type="AlphaFoldDB" id="A0A937K4K3"/>